<evidence type="ECO:0000256" key="1">
    <source>
        <dbReference type="ARBA" id="ARBA00010617"/>
    </source>
</evidence>
<reference evidence="3" key="1">
    <citation type="journal article" date="2020" name="Cell Chem. Biol.">
        <title>A biaryl-linked tripeptide from Planomonospora reveals a widespread class of minimal RiPP gene clusters.</title>
        <authorList>
            <person name="Zdouc M.M."/>
            <person name="Alanjary M.M."/>
            <person name="Zarazua G.S."/>
            <person name="Maffioli S.I."/>
            <person name="Crusemann M."/>
            <person name="Medema M.H."/>
            <person name="Donadio S."/>
            <person name="Sosio M."/>
        </authorList>
    </citation>
    <scope>NUCLEOTIDE SEQUENCE</scope>
    <source>
        <strain evidence="3">ID107089</strain>
    </source>
</reference>
<comment type="similarity">
    <text evidence="1 2">Belongs to the cytochrome P450 family.</text>
</comment>
<name>A0A891LYB2_9ACTN</name>
<dbReference type="GO" id="GO:0020037">
    <property type="term" value="F:heme binding"/>
    <property type="evidence" value="ECO:0007669"/>
    <property type="project" value="InterPro"/>
</dbReference>
<keyword evidence="2" id="KW-0479">Metal-binding</keyword>
<dbReference type="GO" id="GO:0005506">
    <property type="term" value="F:iron ion binding"/>
    <property type="evidence" value="ECO:0007669"/>
    <property type="project" value="InterPro"/>
</dbReference>
<gene>
    <name evidence="3" type="primary">bytO</name>
</gene>
<dbReference type="Pfam" id="PF00067">
    <property type="entry name" value="p450"/>
    <property type="match status" value="1"/>
</dbReference>
<proteinExistence type="inferred from homology"/>
<protein>
    <submittedName>
        <fullName evidence="3">Putative cytochrome P450</fullName>
    </submittedName>
</protein>
<dbReference type="Gene3D" id="1.10.630.10">
    <property type="entry name" value="Cytochrome P450"/>
    <property type="match status" value="1"/>
</dbReference>
<dbReference type="GO" id="GO:0004497">
    <property type="term" value="F:monooxygenase activity"/>
    <property type="evidence" value="ECO:0007669"/>
    <property type="project" value="UniProtKB-KW"/>
</dbReference>
<dbReference type="InterPro" id="IPR001128">
    <property type="entry name" value="Cyt_P450"/>
</dbReference>
<keyword evidence="2" id="KW-0560">Oxidoreductase</keyword>
<organism evidence="3">
    <name type="scientific">Planomonospora sp</name>
    <dbReference type="NCBI Taxonomy" id="2028102"/>
    <lineage>
        <taxon>Bacteria</taxon>
        <taxon>Bacillati</taxon>
        <taxon>Actinomycetota</taxon>
        <taxon>Actinomycetes</taxon>
        <taxon>Streptosporangiales</taxon>
        <taxon>Streptosporangiaceae</taxon>
        <taxon>Planomonospora</taxon>
    </lineage>
</organism>
<keyword evidence="2" id="KW-0503">Monooxygenase</keyword>
<dbReference type="InterPro" id="IPR017972">
    <property type="entry name" value="Cyt_P450_CS"/>
</dbReference>
<dbReference type="AlphaFoldDB" id="A0A891LYB2"/>
<evidence type="ECO:0000313" key="3">
    <source>
        <dbReference type="EMBL" id="QRM13816.1"/>
    </source>
</evidence>
<keyword evidence="2" id="KW-0408">Iron</keyword>
<dbReference type="PROSITE" id="PS00086">
    <property type="entry name" value="CYTOCHROME_P450"/>
    <property type="match status" value="1"/>
</dbReference>
<sequence length="378" mass="41287">MFTPLAPEMLRDPYPRYAELRREAPVQWFEPLRAWLVLRHADCTRVVTDSTTFSNDLAVLGEDPPTEILGLQNLDPPEHTSVRHALVRALKSVDVGVWARESAGHAERLLADADLNGFDFVSEFAEPLSAESMRILFGVPDFGAPDEFHAAQRALVLSMDAGLEPERGAPGVRARDHLSGVLEPWVMRPPKNGLLSGVDIASAGRLRRYLVNSLRQILVAGFSSSSSMLGLALKTLIEQGLLDRDEPLAVTPTVYNEVVRHSGAVQVDSRACAQDVELGGQLIRRGDEVVAVIAAANRDPDVFERPDDLVVDRSPNPHLGFGRGVHSCLGTALATVLHAQVLTTLSERYRVRLSGTPVMRPTATLHGLDRLPVALLPR</sequence>
<accession>A0A891LYB2</accession>
<dbReference type="InterPro" id="IPR036396">
    <property type="entry name" value="Cyt_P450_sf"/>
</dbReference>
<keyword evidence="2" id="KW-0349">Heme</keyword>
<dbReference type="GO" id="GO:0016705">
    <property type="term" value="F:oxidoreductase activity, acting on paired donors, with incorporation or reduction of molecular oxygen"/>
    <property type="evidence" value="ECO:0007669"/>
    <property type="project" value="InterPro"/>
</dbReference>
<dbReference type="EMBL" id="MW201789">
    <property type="protein sequence ID" value="QRM13816.1"/>
    <property type="molecule type" value="Genomic_DNA"/>
</dbReference>
<dbReference type="PANTHER" id="PTHR46696:SF1">
    <property type="entry name" value="CYTOCHROME P450 YJIB-RELATED"/>
    <property type="match status" value="1"/>
</dbReference>
<dbReference type="PANTHER" id="PTHR46696">
    <property type="entry name" value="P450, PUTATIVE (EUROFUNG)-RELATED"/>
    <property type="match status" value="1"/>
</dbReference>
<evidence type="ECO:0000256" key="2">
    <source>
        <dbReference type="RuleBase" id="RU000461"/>
    </source>
</evidence>
<dbReference type="SUPFAM" id="SSF48264">
    <property type="entry name" value="Cytochrome P450"/>
    <property type="match status" value="1"/>
</dbReference>